<accession>A0AAE3JHZ3</accession>
<dbReference type="RefSeq" id="WP_230752666.1">
    <property type="nucleotide sequence ID" value="NZ_JAINWA010000001.1"/>
</dbReference>
<gene>
    <name evidence="1" type="ORF">K7J14_02465</name>
</gene>
<protein>
    <recommendedName>
        <fullName evidence="3">GIY-YIG domain-containing protein</fullName>
    </recommendedName>
</protein>
<dbReference type="EMBL" id="JAINWA010000001">
    <property type="protein sequence ID" value="MCD1653561.1"/>
    <property type="molecule type" value="Genomic_DNA"/>
</dbReference>
<dbReference type="AlphaFoldDB" id="A0AAE3JHZ3"/>
<dbReference type="Proteomes" id="UP001198163">
    <property type="component" value="Unassembled WGS sequence"/>
</dbReference>
<evidence type="ECO:0000313" key="2">
    <source>
        <dbReference type="Proteomes" id="UP001198163"/>
    </source>
</evidence>
<evidence type="ECO:0008006" key="3">
    <source>
        <dbReference type="Google" id="ProtNLM"/>
    </source>
</evidence>
<reference evidence="1" key="1">
    <citation type="submission" date="2021-08" db="EMBL/GenBank/DDBJ databases">
        <title>Comparative analyses of Brucepasteria parasyntrophica and Teretinema zuelzerae.</title>
        <authorList>
            <person name="Song Y."/>
            <person name="Brune A."/>
        </authorList>
    </citation>
    <scope>NUCLEOTIDE SEQUENCE</scope>
    <source>
        <strain evidence="1">DSM 1903</strain>
    </source>
</reference>
<keyword evidence="2" id="KW-1185">Reference proteome</keyword>
<proteinExistence type="predicted"/>
<name>A0AAE3JHZ3_9SPIR</name>
<organism evidence="1 2">
    <name type="scientific">Teretinema zuelzerae</name>
    <dbReference type="NCBI Taxonomy" id="156"/>
    <lineage>
        <taxon>Bacteria</taxon>
        <taxon>Pseudomonadati</taxon>
        <taxon>Spirochaetota</taxon>
        <taxon>Spirochaetia</taxon>
        <taxon>Spirochaetales</taxon>
        <taxon>Treponemataceae</taxon>
        <taxon>Teretinema</taxon>
    </lineage>
</organism>
<comment type="caution">
    <text evidence="1">The sequence shown here is derived from an EMBL/GenBank/DDBJ whole genome shotgun (WGS) entry which is preliminary data.</text>
</comment>
<sequence>MELKENTGYLYVLFHPDLPHYYKLGQTTKHPMERLKSHNTDRTKILGKLVQLTNKPWQLIYYVPVTNPRKAESATLWYDVLPRWDNLELNNGDVIVVIEDIIKSPYLDQDKYNFLLGTELVFYDYKSLIESFERGWERDGLVDQCDELIKKVKDERLKNDKRHRYKDD</sequence>
<evidence type="ECO:0000313" key="1">
    <source>
        <dbReference type="EMBL" id="MCD1653561.1"/>
    </source>
</evidence>